<evidence type="ECO:0000256" key="10">
    <source>
        <dbReference type="HAMAP-Rule" id="MF_00536"/>
    </source>
</evidence>
<keyword evidence="12" id="KW-1185">Reference proteome</keyword>
<evidence type="ECO:0000256" key="5">
    <source>
        <dbReference type="ARBA" id="ARBA00022857"/>
    </source>
</evidence>
<feature type="binding site" evidence="10">
    <location>
        <position position="164"/>
    </location>
    <ligand>
        <name>a divalent metal cation</name>
        <dbReference type="ChEBI" id="CHEBI:60240"/>
        <note>ligand shared between dimeric partners</note>
    </ligand>
</feature>
<sequence length="325" mass="33976">MSIPIIALSAGEPAGIGPDLCVLLAQQAYPARVIVLADKTLLAARAKALKLPLAIMDYAPLADQPAPLGALEVMHIPLVAPVQPGKLDVANSRYVLDTLRCAVDGCLNGTFDALVTAPVHKGVINDAGIHFTGHTEFLAEQTATPRVVMMLVGGGMRVALATTHLPLKDVPAAITRESLSEVIRILHRDLVSRFAISHPRILVAGLNPHAGEGGHLGREEIEVISPVLDALRAQGMDLRGPLPADTLFTPRMLAECDCVLAMYHDQGLPVLKHASFGGGVNVTLGLPIIRTSVDHGTALDLAGGGGAEPGSLLAALDLACAMVRR</sequence>
<dbReference type="HAMAP" id="MF_00536">
    <property type="entry name" value="PdxA"/>
    <property type="match status" value="1"/>
</dbReference>
<dbReference type="GO" id="GO:0051287">
    <property type="term" value="F:NAD binding"/>
    <property type="evidence" value="ECO:0007669"/>
    <property type="project" value="InterPro"/>
</dbReference>
<reference evidence="12" key="1">
    <citation type="submission" date="2020-03" db="EMBL/GenBank/DDBJ databases">
        <title>Complete genome sequence of sulfur-oxidizing bacterium skT11.</title>
        <authorList>
            <person name="Kanda M."/>
            <person name="Kojima H."/>
            <person name="Fukui M."/>
        </authorList>
    </citation>
    <scope>NUCLEOTIDE SEQUENCE [LARGE SCALE GENOMIC DNA]</scope>
    <source>
        <strain evidence="12">skT11</strain>
    </source>
</reference>
<protein>
    <recommendedName>
        <fullName evidence="10">4-hydroxythreonine-4-phosphate dehydrogenase</fullName>
        <ecNumber evidence="10">1.1.1.262</ecNumber>
    </recommendedName>
    <alternativeName>
        <fullName evidence="10">4-(phosphohydroxy)-L-threonine dehydrogenase</fullName>
    </alternativeName>
</protein>
<dbReference type="Pfam" id="PF04166">
    <property type="entry name" value="PdxA"/>
    <property type="match status" value="1"/>
</dbReference>
<keyword evidence="9 10" id="KW-0170">Cobalt</keyword>
<comment type="cofactor">
    <cofactor evidence="10">
        <name>Zn(2+)</name>
        <dbReference type="ChEBI" id="CHEBI:29105"/>
    </cofactor>
    <cofactor evidence="10">
        <name>Mg(2+)</name>
        <dbReference type="ChEBI" id="CHEBI:18420"/>
    </cofactor>
    <cofactor evidence="10">
        <name>Co(2+)</name>
        <dbReference type="ChEBI" id="CHEBI:48828"/>
    </cofactor>
    <text evidence="10">Binds 1 divalent metal cation per subunit. Can use ions such as Zn(2+), Mg(2+) or Co(2+).</text>
</comment>
<keyword evidence="4 10" id="KW-0460">Magnesium</keyword>
<dbReference type="GO" id="GO:0008270">
    <property type="term" value="F:zinc ion binding"/>
    <property type="evidence" value="ECO:0007669"/>
    <property type="project" value="UniProtKB-UniRule"/>
</dbReference>
<keyword evidence="2 10" id="KW-0479">Metal-binding</keyword>
<comment type="similarity">
    <text evidence="10">Belongs to the PdxA family.</text>
</comment>
<gene>
    <name evidence="10 11" type="primary">pdxA</name>
    <name evidence="11" type="ORF">SKTS_05070</name>
</gene>
<evidence type="ECO:0000256" key="2">
    <source>
        <dbReference type="ARBA" id="ARBA00022723"/>
    </source>
</evidence>
<evidence type="ECO:0000256" key="4">
    <source>
        <dbReference type="ARBA" id="ARBA00022842"/>
    </source>
</evidence>
<comment type="catalytic activity">
    <reaction evidence="10">
        <text>4-(phosphooxy)-L-threonine + NAD(+) = 3-amino-2-oxopropyl phosphate + CO2 + NADH</text>
        <dbReference type="Rhea" id="RHEA:32275"/>
        <dbReference type="ChEBI" id="CHEBI:16526"/>
        <dbReference type="ChEBI" id="CHEBI:57279"/>
        <dbReference type="ChEBI" id="CHEBI:57540"/>
        <dbReference type="ChEBI" id="CHEBI:57945"/>
        <dbReference type="ChEBI" id="CHEBI:58452"/>
        <dbReference type="EC" id="1.1.1.262"/>
    </reaction>
</comment>
<keyword evidence="1 10" id="KW-0963">Cytoplasm</keyword>
<dbReference type="SUPFAM" id="SSF53659">
    <property type="entry name" value="Isocitrate/Isopropylmalate dehydrogenase-like"/>
    <property type="match status" value="1"/>
</dbReference>
<dbReference type="GO" id="GO:0005737">
    <property type="term" value="C:cytoplasm"/>
    <property type="evidence" value="ECO:0007669"/>
    <property type="project" value="UniProtKB-SubCell"/>
</dbReference>
<accession>A0A6F8V912</accession>
<evidence type="ECO:0000256" key="8">
    <source>
        <dbReference type="ARBA" id="ARBA00023096"/>
    </source>
</evidence>
<dbReference type="InterPro" id="IPR037510">
    <property type="entry name" value="PdxA"/>
</dbReference>
<dbReference type="Gene3D" id="3.40.718.10">
    <property type="entry name" value="Isopropylmalate Dehydrogenase"/>
    <property type="match status" value="1"/>
</dbReference>
<dbReference type="EC" id="1.1.1.262" evidence="10"/>
<dbReference type="EMBL" id="AP022853">
    <property type="protein sequence ID" value="BCB25621.1"/>
    <property type="molecule type" value="Genomic_DNA"/>
</dbReference>
<dbReference type="PANTHER" id="PTHR30004">
    <property type="entry name" value="4-HYDROXYTHREONINE-4-PHOSPHATE DEHYDROGENASE"/>
    <property type="match status" value="1"/>
</dbReference>
<organism evidence="11 12">
    <name type="scientific">Sulfurimicrobium lacus</name>
    <dbReference type="NCBI Taxonomy" id="2715678"/>
    <lineage>
        <taxon>Bacteria</taxon>
        <taxon>Pseudomonadati</taxon>
        <taxon>Pseudomonadota</taxon>
        <taxon>Betaproteobacteria</taxon>
        <taxon>Nitrosomonadales</taxon>
        <taxon>Sulfuricellaceae</taxon>
        <taxon>Sulfurimicrobium</taxon>
    </lineage>
</organism>
<dbReference type="GO" id="GO:0008615">
    <property type="term" value="P:pyridoxine biosynthetic process"/>
    <property type="evidence" value="ECO:0007669"/>
    <property type="project" value="UniProtKB-UniRule"/>
</dbReference>
<feature type="binding site" evidence="10">
    <location>
        <position position="134"/>
    </location>
    <ligand>
        <name>substrate</name>
    </ligand>
</feature>
<dbReference type="Proteomes" id="UP000502260">
    <property type="component" value="Chromosome"/>
</dbReference>
<dbReference type="GO" id="GO:0000287">
    <property type="term" value="F:magnesium ion binding"/>
    <property type="evidence" value="ECO:0007669"/>
    <property type="project" value="UniProtKB-UniRule"/>
</dbReference>
<keyword evidence="5 10" id="KW-0521">NADP</keyword>
<proteinExistence type="inferred from homology"/>
<dbReference type="RefSeq" id="WP_198420413.1">
    <property type="nucleotide sequence ID" value="NZ_AP022853.1"/>
</dbReference>
<keyword evidence="6 10" id="KW-0560">Oxidoreductase</keyword>
<evidence type="ECO:0000313" key="12">
    <source>
        <dbReference type="Proteomes" id="UP000502260"/>
    </source>
</evidence>
<keyword evidence="3 10" id="KW-0862">Zinc</keyword>
<dbReference type="PANTHER" id="PTHR30004:SF5">
    <property type="entry name" value="4-HYDROXYTHREONINE-4-PHOSPHATE DEHYDROGENASE"/>
    <property type="match status" value="1"/>
</dbReference>
<evidence type="ECO:0000256" key="3">
    <source>
        <dbReference type="ARBA" id="ARBA00022833"/>
    </source>
</evidence>
<keyword evidence="8 10" id="KW-0664">Pyridoxine biosynthesis</keyword>
<evidence type="ECO:0000256" key="9">
    <source>
        <dbReference type="ARBA" id="ARBA00023285"/>
    </source>
</evidence>
<evidence type="ECO:0000256" key="7">
    <source>
        <dbReference type="ARBA" id="ARBA00023027"/>
    </source>
</evidence>
<feature type="binding site" evidence="10">
    <location>
        <position position="281"/>
    </location>
    <ligand>
        <name>substrate</name>
    </ligand>
</feature>
<dbReference type="AlphaFoldDB" id="A0A6F8V912"/>
<dbReference type="UniPathway" id="UPA00244">
    <property type="reaction ID" value="UER00312"/>
</dbReference>
<evidence type="ECO:0000256" key="1">
    <source>
        <dbReference type="ARBA" id="ARBA00022490"/>
    </source>
</evidence>
<keyword evidence="7 10" id="KW-0520">NAD</keyword>
<dbReference type="GO" id="GO:0050897">
    <property type="term" value="F:cobalt ion binding"/>
    <property type="evidence" value="ECO:0007669"/>
    <property type="project" value="UniProtKB-UniRule"/>
</dbReference>
<feature type="binding site" evidence="10">
    <location>
        <position position="272"/>
    </location>
    <ligand>
        <name>substrate</name>
    </ligand>
</feature>
<evidence type="ECO:0000313" key="11">
    <source>
        <dbReference type="EMBL" id="BCB25621.1"/>
    </source>
</evidence>
<dbReference type="GO" id="GO:0042823">
    <property type="term" value="P:pyridoxal phosphate biosynthetic process"/>
    <property type="evidence" value="ECO:0007669"/>
    <property type="project" value="UniProtKB-UniRule"/>
</dbReference>
<comment type="subunit">
    <text evidence="10">Homodimer.</text>
</comment>
<feature type="binding site" evidence="10">
    <location>
        <position position="135"/>
    </location>
    <ligand>
        <name>substrate</name>
    </ligand>
</feature>
<evidence type="ECO:0000256" key="6">
    <source>
        <dbReference type="ARBA" id="ARBA00023002"/>
    </source>
</evidence>
<comment type="miscellaneous">
    <text evidence="10">The active site is located at the dimer interface.</text>
</comment>
<dbReference type="KEGG" id="slac:SKTS_05070"/>
<comment type="pathway">
    <text evidence="10">Cofactor biosynthesis; pyridoxine 5'-phosphate biosynthesis; pyridoxine 5'-phosphate from D-erythrose 4-phosphate: step 4/5.</text>
</comment>
<comment type="subcellular location">
    <subcellularLocation>
        <location evidence="10">Cytoplasm</location>
    </subcellularLocation>
</comment>
<feature type="binding site" evidence="10">
    <location>
        <position position="290"/>
    </location>
    <ligand>
        <name>substrate</name>
    </ligand>
</feature>
<dbReference type="InterPro" id="IPR005255">
    <property type="entry name" value="PdxA_fam"/>
</dbReference>
<feature type="binding site" evidence="10">
    <location>
        <position position="264"/>
    </location>
    <ligand>
        <name>a divalent metal cation</name>
        <dbReference type="ChEBI" id="CHEBI:60240"/>
        <note>ligand shared between dimeric partners</note>
    </ligand>
</feature>
<feature type="binding site" evidence="10">
    <location>
        <position position="209"/>
    </location>
    <ligand>
        <name>a divalent metal cation</name>
        <dbReference type="ChEBI" id="CHEBI:60240"/>
        <note>ligand shared between dimeric partners</note>
    </ligand>
</feature>
<dbReference type="NCBIfam" id="TIGR00557">
    <property type="entry name" value="pdxA"/>
    <property type="match status" value="1"/>
</dbReference>
<name>A0A6F8V912_9PROT</name>
<comment type="function">
    <text evidence="10">Catalyzes the NAD(P)-dependent oxidation of 4-(phosphooxy)-L-threonine (HTP) into 2-amino-3-oxo-4-(phosphooxy)butyric acid which spontaneously decarboxylates to form 3-amino-2-oxopropyl phosphate (AHAP).</text>
</comment>
<dbReference type="GO" id="GO:0050570">
    <property type="term" value="F:4-hydroxythreonine-4-phosphate dehydrogenase activity"/>
    <property type="evidence" value="ECO:0007669"/>
    <property type="project" value="UniProtKB-UniRule"/>
</dbReference>